<dbReference type="SUPFAM" id="SSF48690">
    <property type="entry name" value="Epsilon subunit of mitochondrial F1F0-ATP synthase"/>
    <property type="match status" value="1"/>
</dbReference>
<dbReference type="RefSeq" id="XP_001731002.1">
    <property type="nucleotide sequence ID" value="XM_001730950.1"/>
</dbReference>
<dbReference type="InterPro" id="IPR006721">
    <property type="entry name" value="ATP_synth_F1_esu_mt"/>
</dbReference>
<dbReference type="AlphaFoldDB" id="A8Q096"/>
<name>A8Q096_MALGO</name>
<organism evidence="2 3">
    <name type="scientific">Malassezia globosa (strain ATCC MYA-4612 / CBS 7966)</name>
    <name type="common">Dandruff-associated fungus</name>
    <dbReference type="NCBI Taxonomy" id="425265"/>
    <lineage>
        <taxon>Eukaryota</taxon>
        <taxon>Fungi</taxon>
        <taxon>Dikarya</taxon>
        <taxon>Basidiomycota</taxon>
        <taxon>Ustilaginomycotina</taxon>
        <taxon>Malasseziomycetes</taxon>
        <taxon>Malasseziales</taxon>
        <taxon>Malasseziaceae</taxon>
        <taxon>Malassezia</taxon>
    </lineage>
</organism>
<dbReference type="FunFam" id="1.10.1620.20:FF:000004">
    <property type="entry name" value="Related to atp synthase epsilon chain, mitochondrial"/>
    <property type="match status" value="1"/>
</dbReference>
<dbReference type="OrthoDB" id="269124at2759"/>
<comment type="similarity">
    <text evidence="1">Belongs to the eukaryotic ATPase epsilon family.</text>
</comment>
<dbReference type="KEGG" id="mgl:MGL_2001"/>
<evidence type="ECO:0000256" key="1">
    <source>
        <dbReference type="ARBA" id="ARBA00009502"/>
    </source>
</evidence>
<dbReference type="OMA" id="NKYTQIA"/>
<protein>
    <submittedName>
        <fullName evidence="2">Uncharacterized protein</fullName>
    </submittedName>
</protein>
<dbReference type="GO" id="GO:0005743">
    <property type="term" value="C:mitochondrial inner membrane"/>
    <property type="evidence" value="ECO:0007669"/>
    <property type="project" value="InterPro"/>
</dbReference>
<keyword evidence="3" id="KW-1185">Reference proteome</keyword>
<dbReference type="Proteomes" id="UP000008837">
    <property type="component" value="Unassembled WGS sequence"/>
</dbReference>
<dbReference type="Pfam" id="PF04627">
    <property type="entry name" value="ATP-synt_Eps"/>
    <property type="match status" value="1"/>
</dbReference>
<dbReference type="VEuPathDB" id="FungiDB:MGL_2001"/>
<dbReference type="Gene3D" id="1.10.1620.20">
    <property type="entry name" value="ATP synthase, F1 complex, epsilon subunit superfamily, mitochondrial"/>
    <property type="match status" value="1"/>
</dbReference>
<dbReference type="CDD" id="cd12153">
    <property type="entry name" value="F1-ATPase_epsilon"/>
    <property type="match status" value="1"/>
</dbReference>
<reference evidence="2 3" key="1">
    <citation type="journal article" date="2007" name="Proc. Natl. Acad. Sci. U.S.A.">
        <title>Dandruff-associated Malassezia genomes reveal convergent and divergent virulence traits shared with plant and human fungal pathogens.</title>
        <authorList>
            <person name="Xu J."/>
            <person name="Saunders C.W."/>
            <person name="Hu P."/>
            <person name="Grant R.A."/>
            <person name="Boekhout T."/>
            <person name="Kuramae E.E."/>
            <person name="Kronstad J.W."/>
            <person name="Deangelis Y.M."/>
            <person name="Reeder N.L."/>
            <person name="Johnstone K.R."/>
            <person name="Leland M."/>
            <person name="Fieno A.M."/>
            <person name="Begley W.M."/>
            <person name="Sun Y."/>
            <person name="Lacey M.P."/>
            <person name="Chaudhary T."/>
            <person name="Keough T."/>
            <person name="Chu L."/>
            <person name="Sears R."/>
            <person name="Yuan B."/>
            <person name="Dawson T.L.Jr."/>
        </authorList>
    </citation>
    <scope>NUCLEOTIDE SEQUENCE [LARGE SCALE GENOMIC DNA]</scope>
    <source>
        <strain evidence="3">ATCC MYA-4612 / CBS 7966</strain>
    </source>
</reference>
<dbReference type="EMBL" id="AAYY01000006">
    <property type="protein sequence ID" value="EDP43788.1"/>
    <property type="molecule type" value="Genomic_DNA"/>
</dbReference>
<dbReference type="STRING" id="425265.A8Q096"/>
<dbReference type="GO" id="GO:0046933">
    <property type="term" value="F:proton-transporting ATP synthase activity, rotational mechanism"/>
    <property type="evidence" value="ECO:0007669"/>
    <property type="project" value="InterPro"/>
</dbReference>
<proteinExistence type="inferred from homology"/>
<dbReference type="GO" id="GO:0045259">
    <property type="term" value="C:proton-transporting ATP synthase complex"/>
    <property type="evidence" value="ECO:0007669"/>
    <property type="project" value="InterPro"/>
</dbReference>
<comment type="caution">
    <text evidence="2">The sequence shown here is derived from an EMBL/GenBank/DDBJ whole genome shotgun (WGS) entry which is preliminary data.</text>
</comment>
<evidence type="ECO:0000313" key="2">
    <source>
        <dbReference type="EMBL" id="EDP43788.1"/>
    </source>
</evidence>
<sequence>MTQATWRQFFSYSKYTQVAARAVRQSLKETERVEAERRAFQALRYQEWKNGEASENISLAPPEK</sequence>
<evidence type="ECO:0000313" key="3">
    <source>
        <dbReference type="Proteomes" id="UP000008837"/>
    </source>
</evidence>
<dbReference type="InParanoid" id="A8Q096"/>
<dbReference type="GeneID" id="5855309"/>
<accession>A8Q096</accession>
<dbReference type="InterPro" id="IPR036742">
    <property type="entry name" value="ATP_synth_F1_esu_sf_mt"/>
</dbReference>
<gene>
    <name evidence="2" type="ORF">MGL_2001</name>
</gene>